<protein>
    <recommendedName>
        <fullName evidence="1">Antitoxin SocA-like Panacea domain-containing protein</fullName>
    </recommendedName>
</protein>
<feature type="domain" description="Antitoxin SocA-like Panacea" evidence="1">
    <location>
        <begin position="41"/>
        <end position="151"/>
    </location>
</feature>
<dbReference type="Pfam" id="PF13274">
    <property type="entry name" value="SocA_Panacea"/>
    <property type="match status" value="1"/>
</dbReference>
<dbReference type="EMBL" id="MEWU01000019">
    <property type="protein sequence ID" value="OGC83491.1"/>
    <property type="molecule type" value="Genomic_DNA"/>
</dbReference>
<dbReference type="AlphaFoldDB" id="A0A1F4XP43"/>
<organism evidence="2 3">
    <name type="scientific">Candidatus Adlerbacteria bacterium RIFCSPHIGHO2_02_FULL_52_17</name>
    <dbReference type="NCBI Taxonomy" id="1797240"/>
    <lineage>
        <taxon>Bacteria</taxon>
        <taxon>Candidatus Adleribacteriota</taxon>
    </lineage>
</organism>
<comment type="caution">
    <text evidence="2">The sequence shown here is derived from an EMBL/GenBank/DDBJ whole genome shotgun (WGS) entry which is preliminary data.</text>
</comment>
<evidence type="ECO:0000259" key="1">
    <source>
        <dbReference type="Pfam" id="PF13274"/>
    </source>
</evidence>
<sequence>MAHNEMEMTQRSPVLDREKYLNALVYFVANCGNERLGIMKLNKLFYYLDFISYRDRNKSVTGETYIHLPKGPFAAILQDDILGSARKAKLIEQKKDASDKYGERNRFQALKAPDMSVFDDYEQKLLNYLCFTFKDWSTDQMVAQTHSEAPWVFSKPSQQLNYKDADDIEFFSPRREVVA</sequence>
<dbReference type="InterPro" id="IPR025272">
    <property type="entry name" value="SocA_Panacea"/>
</dbReference>
<gene>
    <name evidence="2" type="ORF">A3D68_00980</name>
</gene>
<evidence type="ECO:0000313" key="3">
    <source>
        <dbReference type="Proteomes" id="UP000177564"/>
    </source>
</evidence>
<evidence type="ECO:0000313" key="2">
    <source>
        <dbReference type="EMBL" id="OGC83491.1"/>
    </source>
</evidence>
<accession>A0A1F4XP43</accession>
<reference evidence="2 3" key="1">
    <citation type="journal article" date="2016" name="Nat. Commun.">
        <title>Thousands of microbial genomes shed light on interconnected biogeochemical processes in an aquifer system.</title>
        <authorList>
            <person name="Anantharaman K."/>
            <person name="Brown C.T."/>
            <person name="Hug L.A."/>
            <person name="Sharon I."/>
            <person name="Castelle C.J."/>
            <person name="Probst A.J."/>
            <person name="Thomas B.C."/>
            <person name="Singh A."/>
            <person name="Wilkins M.J."/>
            <person name="Karaoz U."/>
            <person name="Brodie E.L."/>
            <person name="Williams K.H."/>
            <person name="Hubbard S.S."/>
            <person name="Banfield J.F."/>
        </authorList>
    </citation>
    <scope>NUCLEOTIDE SEQUENCE [LARGE SCALE GENOMIC DNA]</scope>
</reference>
<name>A0A1F4XP43_9BACT</name>
<dbReference type="Proteomes" id="UP000177564">
    <property type="component" value="Unassembled WGS sequence"/>
</dbReference>
<proteinExistence type="predicted"/>